<feature type="compositionally biased region" description="Low complexity" evidence="1">
    <location>
        <begin position="451"/>
        <end position="462"/>
    </location>
</feature>
<feature type="compositionally biased region" description="Polar residues" evidence="1">
    <location>
        <begin position="175"/>
        <end position="185"/>
    </location>
</feature>
<proteinExistence type="predicted"/>
<feature type="region of interest" description="Disordered" evidence="1">
    <location>
        <begin position="250"/>
        <end position="282"/>
    </location>
</feature>
<feature type="compositionally biased region" description="Basic and acidic residues" evidence="1">
    <location>
        <begin position="127"/>
        <end position="138"/>
    </location>
</feature>
<dbReference type="EMBL" id="OY660865">
    <property type="protein sequence ID" value="CAJ1050168.1"/>
    <property type="molecule type" value="Genomic_DNA"/>
</dbReference>
<dbReference type="PANTHER" id="PTHR21555">
    <property type="entry name" value="SPECIFICALLY ANDROGEN-REGULATED GENE PROTEIN"/>
    <property type="match status" value="1"/>
</dbReference>
<feature type="region of interest" description="Disordered" evidence="1">
    <location>
        <begin position="288"/>
        <end position="307"/>
    </location>
</feature>
<dbReference type="Proteomes" id="UP001178508">
    <property type="component" value="Chromosome 2"/>
</dbReference>
<keyword evidence="3" id="KW-1185">Reference proteome</keyword>
<accession>A0AAV1ENP3</accession>
<feature type="region of interest" description="Disordered" evidence="1">
    <location>
        <begin position="348"/>
        <end position="466"/>
    </location>
</feature>
<evidence type="ECO:0000313" key="2">
    <source>
        <dbReference type="EMBL" id="CAJ1050168.1"/>
    </source>
</evidence>
<feature type="compositionally biased region" description="Acidic residues" evidence="1">
    <location>
        <begin position="78"/>
        <end position="96"/>
    </location>
</feature>
<dbReference type="AlphaFoldDB" id="A0AAV1ENP3"/>
<gene>
    <name evidence="2" type="ORF">XNOV1_A032020</name>
</gene>
<evidence type="ECO:0000256" key="1">
    <source>
        <dbReference type="SAM" id="MobiDB-lite"/>
    </source>
</evidence>
<feature type="region of interest" description="Disordered" evidence="1">
    <location>
        <begin position="1"/>
        <end position="61"/>
    </location>
</feature>
<dbReference type="Pfam" id="PF15385">
    <property type="entry name" value="SARG"/>
    <property type="match status" value="1"/>
</dbReference>
<name>A0AAV1ENP3_XYRNO</name>
<sequence length="491" mass="52835">MNLQSEIKEPAPLTSEDSSPKMPKSDTWPGGVGLEAMTGVDSAGSCDSVVSANSGFSDDSMEHLSAEEKACLMFLEETIESLDTEEDSGLSNDEPDQLPSPGNLATKLADLSASMNRNKLSNSPKKASKETPRKENGDVKIMQSYLVPTPLIMAGSSPSTEPRVNPGVPKDRNLTSKSQVTSSSKELVHKDAQKPVAPQLPLEINVVISPSNKPVERPVKTPEGPLPRGPLSYEALFYLRRTASTKKTPLCPTIDHTIESDKQRPATAEGQNQNPTKSVRFHPEVSISRTSPPVVAPKPPKIPGNVSVKTQKQPFVKDSLFNMKHATDPEVVRMEALQKLGLLKDQENTRGAALSAPQSFSTLNRTSHGFTGGPSPSRSPSFSQVNVEPKTKPLQSSASFHHPPRTDQQPVFVSNPPQSTGVKAAGLVRSNTLGNHRFAGNDPELPHNTKSTSAQSSPSKSSNTVPYTVMMVPGMGVDRREALRKLGLLKI</sequence>
<dbReference type="InterPro" id="IPR026152">
    <property type="entry name" value="SARG"/>
</dbReference>
<evidence type="ECO:0000313" key="3">
    <source>
        <dbReference type="Proteomes" id="UP001178508"/>
    </source>
</evidence>
<feature type="region of interest" description="Disordered" evidence="1">
    <location>
        <begin position="78"/>
        <end position="196"/>
    </location>
</feature>
<feature type="compositionally biased region" description="Low complexity" evidence="1">
    <location>
        <begin position="374"/>
        <end position="383"/>
    </location>
</feature>
<feature type="compositionally biased region" description="Polar residues" evidence="1">
    <location>
        <begin position="48"/>
        <end position="57"/>
    </location>
</feature>
<feature type="compositionally biased region" description="Polar residues" evidence="1">
    <location>
        <begin position="356"/>
        <end position="369"/>
    </location>
</feature>
<feature type="compositionally biased region" description="Polar residues" evidence="1">
    <location>
        <begin position="113"/>
        <end position="125"/>
    </location>
</feature>
<dbReference type="PANTHER" id="PTHR21555:SF1">
    <property type="entry name" value="SPECIFICALLY ANDROGEN-REGULATED GENE PROTEIN"/>
    <property type="match status" value="1"/>
</dbReference>
<organism evidence="2 3">
    <name type="scientific">Xyrichtys novacula</name>
    <name type="common">Pearly razorfish</name>
    <name type="synonym">Hemipteronotus novacula</name>
    <dbReference type="NCBI Taxonomy" id="13765"/>
    <lineage>
        <taxon>Eukaryota</taxon>
        <taxon>Metazoa</taxon>
        <taxon>Chordata</taxon>
        <taxon>Craniata</taxon>
        <taxon>Vertebrata</taxon>
        <taxon>Euteleostomi</taxon>
        <taxon>Actinopterygii</taxon>
        <taxon>Neopterygii</taxon>
        <taxon>Teleostei</taxon>
        <taxon>Neoteleostei</taxon>
        <taxon>Acanthomorphata</taxon>
        <taxon>Eupercaria</taxon>
        <taxon>Labriformes</taxon>
        <taxon>Labridae</taxon>
        <taxon>Xyrichtys</taxon>
    </lineage>
</organism>
<feature type="compositionally biased region" description="Polar residues" evidence="1">
    <location>
        <begin position="406"/>
        <end position="421"/>
    </location>
</feature>
<protein>
    <submittedName>
        <fullName evidence="2">Specifically androgen-regulated gene protein</fullName>
    </submittedName>
</protein>
<reference evidence="2" key="1">
    <citation type="submission" date="2023-08" db="EMBL/GenBank/DDBJ databases">
        <authorList>
            <person name="Alioto T."/>
            <person name="Alioto T."/>
            <person name="Gomez Garrido J."/>
        </authorList>
    </citation>
    <scope>NUCLEOTIDE SEQUENCE</scope>
</reference>